<evidence type="ECO:0000256" key="1">
    <source>
        <dbReference type="ARBA" id="ARBA00004245"/>
    </source>
</evidence>
<keyword evidence="5" id="KW-0206">Cytoskeleton</keyword>
<dbReference type="InterPro" id="IPR040457">
    <property type="entry name" value="GCP_C"/>
</dbReference>
<evidence type="ECO:0000256" key="4">
    <source>
        <dbReference type="ARBA" id="ARBA00022701"/>
    </source>
</evidence>
<dbReference type="Proteomes" id="UP000267606">
    <property type="component" value="Unassembled WGS sequence"/>
</dbReference>
<comment type="similarity">
    <text evidence="2">Belongs to the TUBGCP family.</text>
</comment>
<reference evidence="7 8" key="2">
    <citation type="submission" date="2018-11" db="EMBL/GenBank/DDBJ databases">
        <authorList>
            <consortium name="Pathogen Informatics"/>
        </authorList>
    </citation>
    <scope>NUCLEOTIDE SEQUENCE [LARGE SCALE GENOMIC DNA]</scope>
</reference>
<dbReference type="EMBL" id="UZAJ01007924">
    <property type="protein sequence ID" value="VDO51405.1"/>
    <property type="molecule type" value="Genomic_DNA"/>
</dbReference>
<evidence type="ECO:0000256" key="3">
    <source>
        <dbReference type="ARBA" id="ARBA00022490"/>
    </source>
</evidence>
<dbReference type="STRING" id="387005.A0A183HJ68"/>
<evidence type="ECO:0000313" key="7">
    <source>
        <dbReference type="EMBL" id="VDO51405.1"/>
    </source>
</evidence>
<dbReference type="AlphaFoldDB" id="A0A183HJ68"/>
<dbReference type="GO" id="GO:0043015">
    <property type="term" value="F:gamma-tubulin binding"/>
    <property type="evidence" value="ECO:0007669"/>
    <property type="project" value="InterPro"/>
</dbReference>
<dbReference type="GO" id="GO:0005874">
    <property type="term" value="C:microtubule"/>
    <property type="evidence" value="ECO:0007669"/>
    <property type="project" value="UniProtKB-KW"/>
</dbReference>
<dbReference type="InterPro" id="IPR042241">
    <property type="entry name" value="GCP_C_sf"/>
</dbReference>
<evidence type="ECO:0000256" key="5">
    <source>
        <dbReference type="ARBA" id="ARBA00023212"/>
    </source>
</evidence>
<evidence type="ECO:0000313" key="9">
    <source>
        <dbReference type="WBParaSite" id="OFLC_0000752901-mRNA-1"/>
    </source>
</evidence>
<evidence type="ECO:0000313" key="8">
    <source>
        <dbReference type="Proteomes" id="UP000267606"/>
    </source>
</evidence>
<accession>A0A183HJ68</accession>
<gene>
    <name evidence="7" type="ORF">OFLC_LOCUS7530</name>
</gene>
<evidence type="ECO:0000256" key="2">
    <source>
        <dbReference type="ARBA" id="ARBA00010337"/>
    </source>
</evidence>
<name>A0A183HJ68_9BILA</name>
<keyword evidence="4" id="KW-0493">Microtubule</keyword>
<evidence type="ECO:0000259" key="6">
    <source>
        <dbReference type="Pfam" id="PF04130"/>
    </source>
</evidence>
<dbReference type="Gene3D" id="1.20.120.1900">
    <property type="entry name" value="Gamma-tubulin complex, C-terminal domain"/>
    <property type="match status" value="1"/>
</dbReference>
<protein>
    <submittedName>
        <fullName evidence="9">GCP_C_terminal domain-containing protein</fullName>
    </submittedName>
</protein>
<sequence length="109" mass="12599">MSTDLVTINERRLLEEMLHFLNAYNLHCSVYVVPRLWDIFLDKLSKSASLEEILSFQNSFFADTMAQCFLPDPEFMDLLSNLVTIIHNFATGEVVRFVSGFDLSDKMKI</sequence>
<keyword evidence="3" id="KW-0963">Cytoplasm</keyword>
<comment type="subcellular location">
    <subcellularLocation>
        <location evidence="1">Cytoplasm</location>
        <location evidence="1">Cytoskeleton</location>
    </subcellularLocation>
</comment>
<dbReference type="Pfam" id="PF04130">
    <property type="entry name" value="GCP_C_terminal"/>
    <property type="match status" value="1"/>
</dbReference>
<keyword evidence="8" id="KW-1185">Reference proteome</keyword>
<reference evidence="9" key="1">
    <citation type="submission" date="2016-06" db="UniProtKB">
        <authorList>
            <consortium name="WormBaseParasite"/>
        </authorList>
    </citation>
    <scope>IDENTIFICATION</scope>
</reference>
<organism evidence="9">
    <name type="scientific">Onchocerca flexuosa</name>
    <dbReference type="NCBI Taxonomy" id="387005"/>
    <lineage>
        <taxon>Eukaryota</taxon>
        <taxon>Metazoa</taxon>
        <taxon>Ecdysozoa</taxon>
        <taxon>Nematoda</taxon>
        <taxon>Chromadorea</taxon>
        <taxon>Rhabditida</taxon>
        <taxon>Spirurina</taxon>
        <taxon>Spiruromorpha</taxon>
        <taxon>Filarioidea</taxon>
        <taxon>Onchocercidae</taxon>
        <taxon>Onchocerca</taxon>
    </lineage>
</organism>
<dbReference type="WBParaSite" id="OFLC_0000752901-mRNA-1">
    <property type="protein sequence ID" value="OFLC_0000752901-mRNA-1"/>
    <property type="gene ID" value="OFLC_0000752901"/>
</dbReference>
<feature type="domain" description="Gamma tubulin complex component C-terminal" evidence="6">
    <location>
        <begin position="11"/>
        <end position="91"/>
    </location>
</feature>
<proteinExistence type="inferred from homology"/>